<reference evidence="2 3" key="1">
    <citation type="submission" date="2018-02" db="EMBL/GenBank/DDBJ databases">
        <title>The genomes of Aspergillus section Nigri reveals drivers in fungal speciation.</title>
        <authorList>
            <consortium name="DOE Joint Genome Institute"/>
            <person name="Vesth T.C."/>
            <person name="Nybo J."/>
            <person name="Theobald S."/>
            <person name="Brandl J."/>
            <person name="Frisvad J.C."/>
            <person name="Nielsen K.F."/>
            <person name="Lyhne E.K."/>
            <person name="Kogle M.E."/>
            <person name="Kuo A."/>
            <person name="Riley R."/>
            <person name="Clum A."/>
            <person name="Nolan M."/>
            <person name="Lipzen A."/>
            <person name="Salamov A."/>
            <person name="Henrissat B."/>
            <person name="Wiebenga A."/>
            <person name="De vries R.P."/>
            <person name="Grigoriev I.V."/>
            <person name="Mortensen U.H."/>
            <person name="Andersen M.R."/>
            <person name="Baker S.E."/>
        </authorList>
    </citation>
    <scope>NUCLEOTIDE SEQUENCE [LARGE SCALE GENOMIC DNA]</scope>
    <source>
        <strain evidence="2 3">CBS 121057</strain>
    </source>
</reference>
<sequence>MAGEEQVLRIETHGGIIWTQIGRGIARQESCTLIWLFGSSLLIALPLFAVSIGIITSSKLQGYHCAEIVTLGLTALRRTNWGAIEGLRGGEWDEMGKRLHDSSRDADG</sequence>
<dbReference type="Proteomes" id="UP000248423">
    <property type="component" value="Unassembled WGS sequence"/>
</dbReference>
<keyword evidence="1" id="KW-1133">Transmembrane helix</keyword>
<accession>A0A319EB22</accession>
<name>A0A319EB22_ASPSB</name>
<dbReference type="EMBL" id="KZ826431">
    <property type="protein sequence ID" value="PYI00904.1"/>
    <property type="molecule type" value="Genomic_DNA"/>
</dbReference>
<evidence type="ECO:0000256" key="1">
    <source>
        <dbReference type="SAM" id="Phobius"/>
    </source>
</evidence>
<evidence type="ECO:0000313" key="3">
    <source>
        <dbReference type="Proteomes" id="UP000248423"/>
    </source>
</evidence>
<feature type="transmembrane region" description="Helical" evidence="1">
    <location>
        <begin position="33"/>
        <end position="55"/>
    </location>
</feature>
<proteinExistence type="predicted"/>
<protein>
    <submittedName>
        <fullName evidence="2">Uncharacterized protein</fullName>
    </submittedName>
</protein>
<gene>
    <name evidence="2" type="ORF">BO78DRAFT_401744</name>
</gene>
<keyword evidence="1" id="KW-0812">Transmembrane</keyword>
<dbReference type="AlphaFoldDB" id="A0A319EB22"/>
<keyword evidence="3" id="KW-1185">Reference proteome</keyword>
<dbReference type="VEuPathDB" id="FungiDB:BO78DRAFT_401744"/>
<keyword evidence="1" id="KW-0472">Membrane</keyword>
<evidence type="ECO:0000313" key="2">
    <source>
        <dbReference type="EMBL" id="PYI00904.1"/>
    </source>
</evidence>
<organism evidence="2 3">
    <name type="scientific">Aspergillus sclerotiicarbonarius (strain CBS 121057 / IBT 28362)</name>
    <dbReference type="NCBI Taxonomy" id="1448318"/>
    <lineage>
        <taxon>Eukaryota</taxon>
        <taxon>Fungi</taxon>
        <taxon>Dikarya</taxon>
        <taxon>Ascomycota</taxon>
        <taxon>Pezizomycotina</taxon>
        <taxon>Eurotiomycetes</taxon>
        <taxon>Eurotiomycetidae</taxon>
        <taxon>Eurotiales</taxon>
        <taxon>Aspergillaceae</taxon>
        <taxon>Aspergillus</taxon>
        <taxon>Aspergillus subgen. Circumdati</taxon>
    </lineage>
</organism>